<comment type="caution">
    <text evidence="3">The sequence shown here is derived from an EMBL/GenBank/DDBJ whole genome shotgun (WGS) entry which is preliminary data.</text>
</comment>
<keyword evidence="1" id="KW-0732">Signal</keyword>
<dbReference type="AlphaFoldDB" id="A0A934IT58"/>
<dbReference type="Pfam" id="PF20243">
    <property type="entry name" value="MbnP"/>
    <property type="match status" value="1"/>
</dbReference>
<accession>A0A934IT58</accession>
<reference evidence="3" key="1">
    <citation type="submission" date="2020-12" db="EMBL/GenBank/DDBJ databases">
        <title>Devosia sp. MSA67 isolated from Mo River.</title>
        <authorList>
            <person name="Ma F."/>
            <person name="Zi Z."/>
        </authorList>
    </citation>
    <scope>NUCLEOTIDE SEQUENCE</scope>
    <source>
        <strain evidence="3">MSA67</strain>
    </source>
</reference>
<sequence length="287" mass="30140">MKHVLAGALALIAAAFLPVASWAEAPATPVSIFFAGEVNGSPFACGQTYDDLGQPPSSITPSDFRFYIMDVALIDAGGEAVPVTIAERSPWQADGITLIDFEDGTGPCDGGNPGLNDRIEGHVPEGHYQGLRFTMGLPFLEAHGDVTIASAPLDLSAMFWSWQSGYRYLKVDMVGDMTGGHGGRPTGFSVHLGDSGCVGPTFSQRPVGCAHINVVSGEFADFDPSNNRIVADLGRLLAETDVAANTPDTAPGCMSEMHDPDCIGVFARLGLGFVGTAPGLQTFFESR</sequence>
<dbReference type="InterPro" id="IPR046863">
    <property type="entry name" value="MbnP-like_dom"/>
</dbReference>
<feature type="signal peptide" evidence="1">
    <location>
        <begin position="1"/>
        <end position="23"/>
    </location>
</feature>
<feature type="domain" description="Copper-binding protein MbnP-like" evidence="2">
    <location>
        <begin position="28"/>
        <end position="255"/>
    </location>
</feature>
<proteinExistence type="predicted"/>
<evidence type="ECO:0000256" key="1">
    <source>
        <dbReference type="SAM" id="SignalP"/>
    </source>
</evidence>
<dbReference type="RefSeq" id="WP_198875938.1">
    <property type="nucleotide sequence ID" value="NZ_JAEKMH010000002.1"/>
</dbReference>
<dbReference type="Proteomes" id="UP000602124">
    <property type="component" value="Unassembled WGS sequence"/>
</dbReference>
<evidence type="ECO:0000259" key="2">
    <source>
        <dbReference type="Pfam" id="PF20243"/>
    </source>
</evidence>
<feature type="chain" id="PRO_5037389213" evidence="1">
    <location>
        <begin position="24"/>
        <end position="287"/>
    </location>
</feature>
<dbReference type="EMBL" id="JAEKMH010000002">
    <property type="protein sequence ID" value="MBJ3784701.1"/>
    <property type="molecule type" value="Genomic_DNA"/>
</dbReference>
<organism evidence="3 4">
    <name type="scientific">Devosia sediminis</name>
    <dbReference type="NCBI Taxonomy" id="2798801"/>
    <lineage>
        <taxon>Bacteria</taxon>
        <taxon>Pseudomonadati</taxon>
        <taxon>Pseudomonadota</taxon>
        <taxon>Alphaproteobacteria</taxon>
        <taxon>Hyphomicrobiales</taxon>
        <taxon>Devosiaceae</taxon>
        <taxon>Devosia</taxon>
    </lineage>
</organism>
<dbReference type="NCBIfam" id="TIGR04052">
    <property type="entry name" value="MbnP_like_WxW"/>
    <property type="match status" value="1"/>
</dbReference>
<evidence type="ECO:0000313" key="3">
    <source>
        <dbReference type="EMBL" id="MBJ3784701.1"/>
    </source>
</evidence>
<keyword evidence="4" id="KW-1185">Reference proteome</keyword>
<gene>
    <name evidence="3" type="ORF">JEQ47_08225</name>
</gene>
<protein>
    <submittedName>
        <fullName evidence="3">Metallo-mystery pair system four-Cys motif protein</fullName>
    </submittedName>
</protein>
<evidence type="ECO:0000313" key="4">
    <source>
        <dbReference type="Proteomes" id="UP000602124"/>
    </source>
</evidence>
<dbReference type="InterPro" id="IPR023977">
    <property type="entry name" value="MbnP-like"/>
</dbReference>
<name>A0A934IT58_9HYPH</name>